<dbReference type="GO" id="GO:0050515">
    <property type="term" value="F:4-(cytidine 5'-diphospho)-2-C-methyl-D-erythritol kinase activity"/>
    <property type="evidence" value="ECO:0007669"/>
    <property type="project" value="UniProtKB-UniRule"/>
</dbReference>
<dbReference type="Gene3D" id="3.30.230.10">
    <property type="match status" value="1"/>
</dbReference>
<evidence type="ECO:0000256" key="3">
    <source>
        <dbReference type="ARBA" id="ARBA00017473"/>
    </source>
</evidence>
<dbReference type="GO" id="GO:0016114">
    <property type="term" value="P:terpenoid biosynthetic process"/>
    <property type="evidence" value="ECO:0007669"/>
    <property type="project" value="UniProtKB-UniRule"/>
</dbReference>
<sequence>MAEGWMEARACAKVNLRLRIFPRAADGYHPLETLLCRIDHADRVGVRLWPEPPRIWLRLEGGEAAADVPDGPDNLAYRAAATFAERAGMIGSIEVALEKTIAPGAGLGGGSSDAAAVLRTLEGALDLPGGGEAMMEIATELGADVPFFAADLPVALARGRGERLTAVPGLEPRPMLLALPAVRIATAEAYAAWDDAYQRGAIGPAADPALEPHELADWERVSARAINDFEPVIFARYPELADLRDRIESSGAIVARLSGSGSTVFGIYDSEARRDDARARLQDVFQNVGWVSARGPV</sequence>
<keyword evidence="4 9" id="KW-0808">Transferase</keyword>
<dbReference type="Gene3D" id="3.30.70.890">
    <property type="entry name" value="GHMP kinase, C-terminal domain"/>
    <property type="match status" value="1"/>
</dbReference>
<proteinExistence type="inferred from homology"/>
<dbReference type="SUPFAM" id="SSF54211">
    <property type="entry name" value="Ribosomal protein S5 domain 2-like"/>
    <property type="match status" value="1"/>
</dbReference>
<dbReference type="EC" id="2.7.1.148" evidence="2 9"/>
<dbReference type="Pfam" id="PF00288">
    <property type="entry name" value="GHMP_kinases_N"/>
    <property type="match status" value="1"/>
</dbReference>
<dbReference type="HAMAP" id="MF_00061">
    <property type="entry name" value="IspE"/>
    <property type="match status" value="1"/>
</dbReference>
<comment type="similarity">
    <text evidence="1 9">Belongs to the GHMP kinase family. IspE subfamily.</text>
</comment>
<evidence type="ECO:0000256" key="8">
    <source>
        <dbReference type="ARBA" id="ARBA00032554"/>
    </source>
</evidence>
<reference evidence="12 13" key="1">
    <citation type="submission" date="2020-01" db="EMBL/GenBank/DDBJ databases">
        <title>Genomes assembled from Gulf of Kutch pelagic sediment metagenomes.</title>
        <authorList>
            <person name="Chandrashekar M."/>
            <person name="Mahajan M.S."/>
            <person name="Dave K.J."/>
            <person name="Vatsa P."/>
            <person name="Nathani N.M."/>
        </authorList>
    </citation>
    <scope>NUCLEOTIDE SEQUENCE [LARGE SCALE GENOMIC DNA]</scope>
    <source>
        <strain evidence="12">KS3-K002</strain>
    </source>
</reference>
<evidence type="ECO:0000256" key="5">
    <source>
        <dbReference type="ARBA" id="ARBA00022741"/>
    </source>
</evidence>
<dbReference type="PANTHER" id="PTHR43527:SF2">
    <property type="entry name" value="4-DIPHOSPHOCYTIDYL-2-C-METHYL-D-ERYTHRITOL KINASE, CHLOROPLASTIC"/>
    <property type="match status" value="1"/>
</dbReference>
<feature type="domain" description="GHMP kinase C-terminal" evidence="11">
    <location>
        <begin position="216"/>
        <end position="286"/>
    </location>
</feature>
<comment type="function">
    <text evidence="9">Catalyzes the phosphorylation of the position 2 hydroxy group of 4-diphosphocytidyl-2C-methyl-D-erythritol.</text>
</comment>
<name>A0AAE4Z9I8_9BACT</name>
<keyword evidence="6 9" id="KW-0418">Kinase</keyword>
<dbReference type="Proteomes" id="UP000702544">
    <property type="component" value="Unassembled WGS sequence"/>
</dbReference>
<dbReference type="InterPro" id="IPR014721">
    <property type="entry name" value="Ribsml_uS5_D2-typ_fold_subgr"/>
</dbReference>
<dbReference type="InterPro" id="IPR020568">
    <property type="entry name" value="Ribosomal_Su5_D2-typ_SF"/>
</dbReference>
<gene>
    <name evidence="9 12" type="primary">ispE</name>
    <name evidence="12" type="ORF">GWO12_07820</name>
</gene>
<dbReference type="InterPro" id="IPR004424">
    <property type="entry name" value="IspE"/>
</dbReference>
<evidence type="ECO:0000256" key="1">
    <source>
        <dbReference type="ARBA" id="ARBA00009684"/>
    </source>
</evidence>
<dbReference type="GO" id="GO:0005524">
    <property type="term" value="F:ATP binding"/>
    <property type="evidence" value="ECO:0007669"/>
    <property type="project" value="UniProtKB-UniRule"/>
</dbReference>
<dbReference type="InterPro" id="IPR036554">
    <property type="entry name" value="GHMP_kinase_C_sf"/>
</dbReference>
<dbReference type="PIRSF" id="PIRSF010376">
    <property type="entry name" value="IspE"/>
    <property type="match status" value="1"/>
</dbReference>
<feature type="active site" evidence="9">
    <location>
        <position position="144"/>
    </location>
</feature>
<evidence type="ECO:0000259" key="10">
    <source>
        <dbReference type="Pfam" id="PF00288"/>
    </source>
</evidence>
<dbReference type="AlphaFoldDB" id="A0AAE4Z9I8"/>
<evidence type="ECO:0000256" key="6">
    <source>
        <dbReference type="ARBA" id="ARBA00022777"/>
    </source>
</evidence>
<evidence type="ECO:0000256" key="7">
    <source>
        <dbReference type="ARBA" id="ARBA00022840"/>
    </source>
</evidence>
<evidence type="ECO:0000256" key="4">
    <source>
        <dbReference type="ARBA" id="ARBA00022679"/>
    </source>
</evidence>
<keyword evidence="5 9" id="KW-0547">Nucleotide-binding</keyword>
<feature type="domain" description="GHMP kinase N-terminal" evidence="10">
    <location>
        <begin position="74"/>
        <end position="149"/>
    </location>
</feature>
<dbReference type="InterPro" id="IPR013750">
    <property type="entry name" value="GHMP_kinase_C_dom"/>
</dbReference>
<dbReference type="EMBL" id="JAACAK010000051">
    <property type="protein sequence ID" value="NIR75007.1"/>
    <property type="molecule type" value="Genomic_DNA"/>
</dbReference>
<feature type="active site" evidence="9">
    <location>
        <position position="13"/>
    </location>
</feature>
<evidence type="ECO:0000313" key="13">
    <source>
        <dbReference type="Proteomes" id="UP000702544"/>
    </source>
</evidence>
<evidence type="ECO:0000256" key="2">
    <source>
        <dbReference type="ARBA" id="ARBA00012052"/>
    </source>
</evidence>
<dbReference type="NCBIfam" id="TIGR00154">
    <property type="entry name" value="ispE"/>
    <property type="match status" value="1"/>
</dbReference>
<comment type="catalytic activity">
    <reaction evidence="9">
        <text>4-CDP-2-C-methyl-D-erythritol + ATP = 4-CDP-2-C-methyl-D-erythritol 2-phosphate + ADP + H(+)</text>
        <dbReference type="Rhea" id="RHEA:18437"/>
        <dbReference type="ChEBI" id="CHEBI:15378"/>
        <dbReference type="ChEBI" id="CHEBI:30616"/>
        <dbReference type="ChEBI" id="CHEBI:57823"/>
        <dbReference type="ChEBI" id="CHEBI:57919"/>
        <dbReference type="ChEBI" id="CHEBI:456216"/>
        <dbReference type="EC" id="2.7.1.148"/>
    </reaction>
</comment>
<dbReference type="InterPro" id="IPR006204">
    <property type="entry name" value="GHMP_kinase_N_dom"/>
</dbReference>
<comment type="caution">
    <text evidence="9">Lacks conserved residue(s) required for the propagation of feature annotation.</text>
</comment>
<dbReference type="SUPFAM" id="SSF55060">
    <property type="entry name" value="GHMP Kinase, C-terminal domain"/>
    <property type="match status" value="1"/>
</dbReference>
<protein>
    <recommendedName>
        <fullName evidence="3 9">4-diphosphocytidyl-2-C-methyl-D-erythritol kinase</fullName>
        <shortName evidence="9">CMK</shortName>
        <ecNumber evidence="2 9">2.7.1.148</ecNumber>
    </recommendedName>
    <alternativeName>
        <fullName evidence="8 9">4-(cytidine-5'-diphospho)-2-C-methyl-D-erythritol kinase</fullName>
    </alternativeName>
</protein>
<dbReference type="PANTHER" id="PTHR43527">
    <property type="entry name" value="4-DIPHOSPHOCYTIDYL-2-C-METHYL-D-ERYTHRITOL KINASE, CHLOROPLASTIC"/>
    <property type="match status" value="1"/>
</dbReference>
<evidence type="ECO:0000259" key="11">
    <source>
        <dbReference type="Pfam" id="PF08544"/>
    </source>
</evidence>
<organism evidence="12 13">
    <name type="scientific">Candidatus Kutchimonas denitrificans</name>
    <dbReference type="NCBI Taxonomy" id="3056748"/>
    <lineage>
        <taxon>Bacteria</taxon>
        <taxon>Pseudomonadati</taxon>
        <taxon>Gemmatimonadota</taxon>
        <taxon>Gemmatimonadia</taxon>
        <taxon>Candidatus Palauibacterales</taxon>
        <taxon>Candidatus Palauibacteraceae</taxon>
        <taxon>Candidatus Kutchimonas</taxon>
    </lineage>
</organism>
<accession>A0AAE4Z9I8</accession>
<keyword evidence="9" id="KW-0414">Isoprene biosynthesis</keyword>
<comment type="pathway">
    <text evidence="9">Isoprenoid biosynthesis; isopentenyl diphosphate biosynthesis via DXP pathway; isopentenyl diphosphate from 1-deoxy-D-xylulose 5-phosphate: step 3/6.</text>
</comment>
<dbReference type="Pfam" id="PF08544">
    <property type="entry name" value="GHMP_kinases_C"/>
    <property type="match status" value="1"/>
</dbReference>
<keyword evidence="7 9" id="KW-0067">ATP-binding</keyword>
<evidence type="ECO:0000313" key="12">
    <source>
        <dbReference type="EMBL" id="NIR75007.1"/>
    </source>
</evidence>
<comment type="caution">
    <text evidence="12">The sequence shown here is derived from an EMBL/GenBank/DDBJ whole genome shotgun (WGS) entry which is preliminary data.</text>
</comment>
<dbReference type="GO" id="GO:0019288">
    <property type="term" value="P:isopentenyl diphosphate biosynthetic process, methylerythritol 4-phosphate pathway"/>
    <property type="evidence" value="ECO:0007669"/>
    <property type="project" value="UniProtKB-UniRule"/>
</dbReference>
<evidence type="ECO:0000256" key="9">
    <source>
        <dbReference type="HAMAP-Rule" id="MF_00061"/>
    </source>
</evidence>